<dbReference type="EMBL" id="JAMWYK010000001">
    <property type="protein sequence ID" value="MCO0831536.1"/>
    <property type="molecule type" value="Genomic_DNA"/>
</dbReference>
<keyword evidence="4" id="KW-1185">Reference proteome</keyword>
<dbReference type="InterPro" id="IPR003488">
    <property type="entry name" value="DprA"/>
</dbReference>
<dbReference type="RefSeq" id="WP_252441942.1">
    <property type="nucleotide sequence ID" value="NZ_JAMWYK010000001.1"/>
</dbReference>
<comment type="caution">
    <text evidence="3">The sequence shown here is derived from an EMBL/GenBank/DDBJ whole genome shotgun (WGS) entry which is preliminary data.</text>
</comment>
<feature type="domain" description="Smf/DprA SLOG" evidence="2">
    <location>
        <begin position="84"/>
        <end position="291"/>
    </location>
</feature>
<dbReference type="Gene3D" id="3.40.50.450">
    <property type="match status" value="1"/>
</dbReference>
<evidence type="ECO:0000259" key="2">
    <source>
        <dbReference type="Pfam" id="PF02481"/>
    </source>
</evidence>
<protein>
    <submittedName>
        <fullName evidence="3">DNA-processing protein DprA</fullName>
    </submittedName>
</protein>
<organism evidence="3 4">
    <name type="scientific">Fructobacillus apis</name>
    <dbReference type="NCBI Taxonomy" id="2935017"/>
    <lineage>
        <taxon>Bacteria</taxon>
        <taxon>Bacillati</taxon>
        <taxon>Bacillota</taxon>
        <taxon>Bacilli</taxon>
        <taxon>Lactobacillales</taxon>
        <taxon>Lactobacillaceae</taxon>
        <taxon>Fructobacillus</taxon>
    </lineage>
</organism>
<gene>
    <name evidence="3" type="primary">dprA</name>
    <name evidence="3" type="ORF">NFX39_00300</name>
</gene>
<dbReference type="Proteomes" id="UP001523234">
    <property type="component" value="Unassembled WGS sequence"/>
</dbReference>
<dbReference type="PANTHER" id="PTHR43022:SF1">
    <property type="entry name" value="PROTEIN SMF"/>
    <property type="match status" value="1"/>
</dbReference>
<name>A0ABT0ZNG4_9LACO</name>
<accession>A0ABT0ZNG4</accession>
<dbReference type="InterPro" id="IPR057666">
    <property type="entry name" value="DrpA_SLOG"/>
</dbReference>
<dbReference type="SUPFAM" id="SSF102405">
    <property type="entry name" value="MCP/YpsA-like"/>
    <property type="match status" value="1"/>
</dbReference>
<dbReference type="Pfam" id="PF02481">
    <property type="entry name" value="DNA_processg_A"/>
    <property type="match status" value="1"/>
</dbReference>
<sequence length="296" mass="32393">MQERDFLLAIHLTKGLGRTKEARVIEAIQTGRMKRHYPWSKAALGFVLYGGHISAKDWALFENYDKAIQEVEHSLDVQVAREPFITYFDAAYPEMLRQSYQPPLILFYRGDLRSLQLPLVSVVGTRTATHYGLKALRKLLPEVIENGVGIVSGLAKGIDVMAHQITISAGGVPIGVVAAGLNRSYPYVNHLIQQEVSQQGLLLSEYPADTLAHRGHFPERNRIIAGLSSVTLVVEAKHKSGSLITANLALQNNREVMAVPGSIFSLESVGCNELIEAGSLPACSASAIMRAVKLIN</sequence>
<reference evidence="3 4" key="1">
    <citation type="submission" date="2022-06" db="EMBL/GenBank/DDBJ databases">
        <title>Fructobacillus taiwanensis sp. nov., isolated from the honeybee.</title>
        <authorList>
            <person name="Chen Y.-S."/>
            <person name="Wang L.-T."/>
            <person name="Lee Y.-S."/>
            <person name="Chang Y.-C."/>
            <person name="Wu H.-C."/>
            <person name="Liao C.-Y."/>
            <person name="Chen W.-H."/>
            <person name="Deng J.-N."/>
            <person name="Wang Y.-H."/>
        </authorList>
    </citation>
    <scope>NUCLEOTIDE SEQUENCE [LARGE SCALE GENOMIC DNA]</scope>
    <source>
        <strain evidence="3 4">W13</strain>
    </source>
</reference>
<dbReference type="PANTHER" id="PTHR43022">
    <property type="entry name" value="PROTEIN SMF"/>
    <property type="match status" value="1"/>
</dbReference>
<comment type="similarity">
    <text evidence="1">Belongs to the DprA/Smf family.</text>
</comment>
<dbReference type="NCBIfam" id="TIGR00732">
    <property type="entry name" value="dprA"/>
    <property type="match status" value="1"/>
</dbReference>
<proteinExistence type="inferred from homology"/>
<evidence type="ECO:0000313" key="4">
    <source>
        <dbReference type="Proteomes" id="UP001523234"/>
    </source>
</evidence>
<evidence type="ECO:0000256" key="1">
    <source>
        <dbReference type="ARBA" id="ARBA00006525"/>
    </source>
</evidence>
<evidence type="ECO:0000313" key="3">
    <source>
        <dbReference type="EMBL" id="MCO0831536.1"/>
    </source>
</evidence>